<dbReference type="EMBL" id="CBTN010000035">
    <property type="protein sequence ID" value="CDH56192.1"/>
    <property type="molecule type" value="Genomic_DNA"/>
</dbReference>
<sequence length="103" mass="11195">MRWKCAYGSGMITPHTDLLSSVVHKSMCGFNQPHVPANGIVHSTIIPHPTCPYENTNPSVRQILFPLSWGVSLVVSMPTTSITISITTTTTTTNYTTATTMIT</sequence>
<name>A0A068S2V8_9FUNG</name>
<reference evidence="1" key="1">
    <citation type="submission" date="2013-08" db="EMBL/GenBank/DDBJ databases">
        <title>Gene expansion shapes genome architecture in the human pathogen Lichtheimia corymbifera: an evolutionary genomics analysis in the ancient terrestrial Mucorales (Mucoromycotina).</title>
        <authorList>
            <person name="Schwartze V.U."/>
            <person name="Winter S."/>
            <person name="Shelest E."/>
            <person name="Marcet-Houben M."/>
            <person name="Horn F."/>
            <person name="Wehner S."/>
            <person name="Hoffmann K."/>
            <person name="Riege K."/>
            <person name="Sammeth M."/>
            <person name="Nowrousian M."/>
            <person name="Valiante V."/>
            <person name="Linde J."/>
            <person name="Jacobsen I.D."/>
            <person name="Marz M."/>
            <person name="Brakhage A.A."/>
            <person name="Gabaldon T."/>
            <person name="Bocker S."/>
            <person name="Voigt K."/>
        </authorList>
    </citation>
    <scope>NUCLEOTIDE SEQUENCE [LARGE SCALE GENOMIC DNA]</scope>
    <source>
        <strain evidence="1">FSU 9682</strain>
    </source>
</reference>
<protein>
    <submittedName>
        <fullName evidence="1">Uncharacterized protein</fullName>
    </submittedName>
</protein>
<proteinExistence type="predicted"/>
<accession>A0A068S2V8</accession>
<evidence type="ECO:0000313" key="1">
    <source>
        <dbReference type="EMBL" id="CDH56192.1"/>
    </source>
</evidence>
<organism evidence="1 2">
    <name type="scientific">Lichtheimia corymbifera JMRC:FSU:9682</name>
    <dbReference type="NCBI Taxonomy" id="1263082"/>
    <lineage>
        <taxon>Eukaryota</taxon>
        <taxon>Fungi</taxon>
        <taxon>Fungi incertae sedis</taxon>
        <taxon>Mucoromycota</taxon>
        <taxon>Mucoromycotina</taxon>
        <taxon>Mucoromycetes</taxon>
        <taxon>Mucorales</taxon>
        <taxon>Lichtheimiaceae</taxon>
        <taxon>Lichtheimia</taxon>
    </lineage>
</organism>
<keyword evidence="2" id="KW-1185">Reference proteome</keyword>
<dbReference type="Proteomes" id="UP000027586">
    <property type="component" value="Unassembled WGS sequence"/>
</dbReference>
<evidence type="ECO:0000313" key="2">
    <source>
        <dbReference type="Proteomes" id="UP000027586"/>
    </source>
</evidence>
<gene>
    <name evidence="1" type="ORF">LCOR_07267.1</name>
</gene>
<comment type="caution">
    <text evidence="1">The sequence shown here is derived from an EMBL/GenBank/DDBJ whole genome shotgun (WGS) entry which is preliminary data.</text>
</comment>
<dbReference type="AlphaFoldDB" id="A0A068S2V8"/>
<dbReference type="VEuPathDB" id="FungiDB:LCOR_07267.1"/>